<dbReference type="Proteomes" id="UP001190700">
    <property type="component" value="Unassembled WGS sequence"/>
</dbReference>
<dbReference type="CDD" id="cd00030">
    <property type="entry name" value="C2"/>
    <property type="match status" value="1"/>
</dbReference>
<dbReference type="AlphaFoldDB" id="A0AAE0EQB6"/>
<evidence type="ECO:0000259" key="1">
    <source>
        <dbReference type="Pfam" id="PF00339"/>
    </source>
</evidence>
<reference evidence="2 3" key="1">
    <citation type="journal article" date="2015" name="Genome Biol. Evol.">
        <title>Comparative Genomics of a Bacterivorous Green Alga Reveals Evolutionary Causalities and Consequences of Phago-Mixotrophic Mode of Nutrition.</title>
        <authorList>
            <person name="Burns J.A."/>
            <person name="Paasch A."/>
            <person name="Narechania A."/>
            <person name="Kim E."/>
        </authorList>
    </citation>
    <scope>NUCLEOTIDE SEQUENCE [LARGE SCALE GENOMIC DNA]</scope>
    <source>
        <strain evidence="2 3">PLY_AMNH</strain>
    </source>
</reference>
<sequence>MSIKKFEIVLDRKDGVFWAGETVRGKVILDTEDDLQTRGVRVRLTGLAHGEYSRGSGDDERTTRRTQVLEDHRHTVFGNYFTTAVLPEAGADPTFGRAPGDGTMYIPFDGSKLELVLRVMDQDFGTRDDLLGEVLLDASTLARSGATQSLRLQSQGVPGDAQITVSAVILPANHILPEASGEDKSASLVVADHAFVCALVVHKATGLRSGDWLDGNDVYVQAYRRPRNLNTREAFPSPDAKAILRTRHVAFPFAFPLSVDAPGTAELSAGRHTAFIRYYLYANVDGPSWQDPSVKVPITVVPIRSMAPTTPLFSPLVVGTKDDVYGCVFGCGFVRLGADGELEFSCKLVKQFFCPGERLSLSGQAGNSTSHDATFRVDLVCHILLCQHAHKQTVVTLFEVDVKADEKYTFDPESEVYLPAVPPSFFGSQWGSEIGCQDPVKWTYSLALSFERKDTGSFGTEALTRSVPILMTSMPYEAGPVLSEQNSDSTQNERDPWTLTSQVSPWVPLASTVGRAREQGRAAPQCESTVDIAGLEDVANVKKLTTIPYTPVTICWKRGSLKSVSGSGKRDSTIGEIVLNVFTGSDKIGELLETMEAKEGDGAMTALGAWIAKNSEAAIALTPQEVKSVFGCVKLAQQKPSLARELAQGLRGELKCTQILAALEASPLAKLEVALAMVPFCSDSDPKAKGTILGHLNHFERAQVEAGFGLLIESIK</sequence>
<dbReference type="SUPFAM" id="SSF81296">
    <property type="entry name" value="E set domains"/>
    <property type="match status" value="1"/>
</dbReference>
<dbReference type="InterPro" id="IPR014752">
    <property type="entry name" value="Arrestin-like_C"/>
</dbReference>
<dbReference type="GO" id="GO:0015031">
    <property type="term" value="P:protein transport"/>
    <property type="evidence" value="ECO:0007669"/>
    <property type="project" value="TreeGrafter"/>
</dbReference>
<dbReference type="EMBL" id="LGRX02035156">
    <property type="protein sequence ID" value="KAK3236137.1"/>
    <property type="molecule type" value="Genomic_DNA"/>
</dbReference>
<dbReference type="InterPro" id="IPR014756">
    <property type="entry name" value="Ig_E-set"/>
</dbReference>
<dbReference type="InterPro" id="IPR050357">
    <property type="entry name" value="Arrestin_domain-protein"/>
</dbReference>
<dbReference type="Gene3D" id="2.60.40.640">
    <property type="match status" value="3"/>
</dbReference>
<evidence type="ECO:0000313" key="3">
    <source>
        <dbReference type="Proteomes" id="UP001190700"/>
    </source>
</evidence>
<dbReference type="SUPFAM" id="SSF49562">
    <property type="entry name" value="C2 domain (Calcium/lipid-binding domain, CaLB)"/>
    <property type="match status" value="1"/>
</dbReference>
<organism evidence="2 3">
    <name type="scientific">Cymbomonas tetramitiformis</name>
    <dbReference type="NCBI Taxonomy" id="36881"/>
    <lineage>
        <taxon>Eukaryota</taxon>
        <taxon>Viridiplantae</taxon>
        <taxon>Chlorophyta</taxon>
        <taxon>Pyramimonadophyceae</taxon>
        <taxon>Pyramimonadales</taxon>
        <taxon>Pyramimonadaceae</taxon>
        <taxon>Cymbomonas</taxon>
    </lineage>
</organism>
<dbReference type="PANTHER" id="PTHR11188:SF17">
    <property type="entry name" value="FI21816P1"/>
    <property type="match status" value="1"/>
</dbReference>
<gene>
    <name evidence="2" type="ORF">CYMTET_53704</name>
</gene>
<dbReference type="GO" id="GO:0005737">
    <property type="term" value="C:cytoplasm"/>
    <property type="evidence" value="ECO:0007669"/>
    <property type="project" value="TreeGrafter"/>
</dbReference>
<evidence type="ECO:0000313" key="2">
    <source>
        <dbReference type="EMBL" id="KAK3236137.1"/>
    </source>
</evidence>
<name>A0AAE0EQB6_9CHLO</name>
<dbReference type="Pfam" id="PF00339">
    <property type="entry name" value="Arrestin_N"/>
    <property type="match status" value="1"/>
</dbReference>
<dbReference type="InterPro" id="IPR035892">
    <property type="entry name" value="C2_domain_sf"/>
</dbReference>
<feature type="domain" description="Arrestin-like N-terminal" evidence="1">
    <location>
        <begin position="6"/>
        <end position="68"/>
    </location>
</feature>
<comment type="caution">
    <text evidence="2">The sequence shown here is derived from an EMBL/GenBank/DDBJ whole genome shotgun (WGS) entry which is preliminary data.</text>
</comment>
<keyword evidence="3" id="KW-1185">Reference proteome</keyword>
<proteinExistence type="predicted"/>
<dbReference type="InterPro" id="IPR011021">
    <property type="entry name" value="Arrestin-like_N"/>
</dbReference>
<protein>
    <recommendedName>
        <fullName evidence="1">Arrestin-like N-terminal domain-containing protein</fullName>
    </recommendedName>
</protein>
<dbReference type="PANTHER" id="PTHR11188">
    <property type="entry name" value="ARRESTIN DOMAIN CONTAINING PROTEIN"/>
    <property type="match status" value="1"/>
</dbReference>
<accession>A0AAE0EQB6</accession>